<evidence type="ECO:0000259" key="5">
    <source>
        <dbReference type="Pfam" id="PF02775"/>
    </source>
</evidence>
<dbReference type="GO" id="GO:0030976">
    <property type="term" value="F:thiamine pyrophosphate binding"/>
    <property type="evidence" value="ECO:0007669"/>
    <property type="project" value="InterPro"/>
</dbReference>
<dbReference type="InterPro" id="IPR012001">
    <property type="entry name" value="Thiamin_PyroP_enz_TPP-bd_dom"/>
</dbReference>
<dbReference type="PANTHER" id="PTHR42981">
    <property type="entry name" value="PYRUVATE DEHYDROGENASE [UBIQUINONE]"/>
    <property type="match status" value="1"/>
</dbReference>
<dbReference type="GO" id="GO:0019752">
    <property type="term" value="P:carboxylic acid metabolic process"/>
    <property type="evidence" value="ECO:0007669"/>
    <property type="project" value="UniProtKB-ARBA"/>
</dbReference>
<dbReference type="GO" id="GO:0003824">
    <property type="term" value="F:catalytic activity"/>
    <property type="evidence" value="ECO:0007669"/>
    <property type="project" value="InterPro"/>
</dbReference>
<dbReference type="InterPro" id="IPR000399">
    <property type="entry name" value="TPP-bd_CS"/>
</dbReference>
<dbReference type="GO" id="GO:0000287">
    <property type="term" value="F:magnesium ion binding"/>
    <property type="evidence" value="ECO:0007669"/>
    <property type="project" value="InterPro"/>
</dbReference>
<evidence type="ECO:0000313" key="8">
    <source>
        <dbReference type="Proteomes" id="UP000502415"/>
    </source>
</evidence>
<dbReference type="Gene3D" id="3.40.50.1220">
    <property type="entry name" value="TPP-binding domain"/>
    <property type="match status" value="1"/>
</dbReference>
<evidence type="ECO:0000256" key="1">
    <source>
        <dbReference type="ARBA" id="ARBA00007812"/>
    </source>
</evidence>
<dbReference type="Pfam" id="PF02776">
    <property type="entry name" value="TPP_enzyme_N"/>
    <property type="match status" value="1"/>
</dbReference>
<dbReference type="InterPro" id="IPR012000">
    <property type="entry name" value="Thiamin_PyroP_enz_cen_dom"/>
</dbReference>
<name>A0A7Z2ZU30_9BURK</name>
<dbReference type="Pfam" id="PF00205">
    <property type="entry name" value="TPP_enzyme_M"/>
    <property type="match status" value="1"/>
</dbReference>
<evidence type="ECO:0000256" key="3">
    <source>
        <dbReference type="RuleBase" id="RU362132"/>
    </source>
</evidence>
<evidence type="ECO:0000259" key="6">
    <source>
        <dbReference type="Pfam" id="PF02776"/>
    </source>
</evidence>
<dbReference type="Pfam" id="PF02775">
    <property type="entry name" value="TPP_enzyme_C"/>
    <property type="match status" value="1"/>
</dbReference>
<keyword evidence="2 3" id="KW-0786">Thiamine pyrophosphate</keyword>
<organism evidence="7 8">
    <name type="scientific">Massilia forsythiae</name>
    <dbReference type="NCBI Taxonomy" id="2728020"/>
    <lineage>
        <taxon>Bacteria</taxon>
        <taxon>Pseudomonadati</taxon>
        <taxon>Pseudomonadota</taxon>
        <taxon>Betaproteobacteria</taxon>
        <taxon>Burkholderiales</taxon>
        <taxon>Oxalobacteraceae</taxon>
        <taxon>Telluria group</taxon>
        <taxon>Massilia</taxon>
    </lineage>
</organism>
<feature type="domain" description="Thiamine pyrophosphate enzyme TPP-binding" evidence="5">
    <location>
        <begin position="387"/>
        <end position="542"/>
    </location>
</feature>
<reference evidence="7 8" key="1">
    <citation type="submission" date="2020-04" db="EMBL/GenBank/DDBJ databases">
        <title>Genome sequencing of novel species.</title>
        <authorList>
            <person name="Heo J."/>
            <person name="Kim S.-J."/>
            <person name="Kim J.-S."/>
            <person name="Hong S.-B."/>
            <person name="Kwon S.-W."/>
        </authorList>
    </citation>
    <scope>NUCLEOTIDE SEQUENCE [LARGE SCALE GENOMIC DNA]</scope>
    <source>
        <strain evidence="7 8">GN2-R2</strain>
    </source>
</reference>
<feature type="domain" description="Thiamine pyrophosphate enzyme central" evidence="4">
    <location>
        <begin position="197"/>
        <end position="327"/>
    </location>
</feature>
<dbReference type="InterPro" id="IPR047212">
    <property type="entry name" value="TPP_POXB-like"/>
</dbReference>
<dbReference type="PANTHER" id="PTHR42981:SF2">
    <property type="entry name" value="PYRUVATE DEHYDROGENASE [UBIQUINONE]"/>
    <property type="match status" value="1"/>
</dbReference>
<accession>A0A7Z2ZU30</accession>
<dbReference type="SUPFAM" id="SSF52518">
    <property type="entry name" value="Thiamin diphosphate-binding fold (THDP-binding)"/>
    <property type="match status" value="2"/>
</dbReference>
<dbReference type="PROSITE" id="PS00187">
    <property type="entry name" value="TPP_ENZYMES"/>
    <property type="match status" value="1"/>
</dbReference>
<comment type="similarity">
    <text evidence="1 3">Belongs to the TPP enzyme family.</text>
</comment>
<dbReference type="Proteomes" id="UP000502415">
    <property type="component" value="Chromosome"/>
</dbReference>
<gene>
    <name evidence="7" type="ORF">HH212_19120</name>
</gene>
<dbReference type="EMBL" id="CP051685">
    <property type="protein sequence ID" value="QJE01870.1"/>
    <property type="molecule type" value="Genomic_DNA"/>
</dbReference>
<evidence type="ECO:0000313" key="7">
    <source>
        <dbReference type="EMBL" id="QJE01870.1"/>
    </source>
</evidence>
<evidence type="ECO:0000259" key="4">
    <source>
        <dbReference type="Pfam" id="PF00205"/>
    </source>
</evidence>
<dbReference type="InterPro" id="IPR047210">
    <property type="entry name" value="TPP_PYR_POXB-like"/>
</dbReference>
<protein>
    <submittedName>
        <fullName evidence="7">Thiamine pyrophosphate-requiring protein</fullName>
    </submittedName>
</protein>
<dbReference type="AlphaFoldDB" id="A0A7Z2ZU30"/>
<dbReference type="RefSeq" id="WP_170203957.1">
    <property type="nucleotide sequence ID" value="NZ_CP051685.1"/>
</dbReference>
<dbReference type="CDD" id="cd02014">
    <property type="entry name" value="TPP_POX"/>
    <property type="match status" value="1"/>
</dbReference>
<dbReference type="Gene3D" id="3.40.50.970">
    <property type="match status" value="2"/>
</dbReference>
<proteinExistence type="inferred from homology"/>
<feature type="domain" description="Thiamine pyrophosphate enzyme N-terminal TPP-binding" evidence="6">
    <location>
        <begin position="4"/>
        <end position="118"/>
    </location>
</feature>
<dbReference type="InterPro" id="IPR029035">
    <property type="entry name" value="DHS-like_NAD/FAD-binding_dom"/>
</dbReference>
<dbReference type="NCBIfam" id="NF006129">
    <property type="entry name" value="PRK08273.1"/>
    <property type="match status" value="1"/>
</dbReference>
<dbReference type="InterPro" id="IPR047211">
    <property type="entry name" value="POXB-like"/>
</dbReference>
<dbReference type="InterPro" id="IPR029061">
    <property type="entry name" value="THDP-binding"/>
</dbReference>
<dbReference type="InterPro" id="IPR011766">
    <property type="entry name" value="TPP_enzyme_TPP-bd"/>
</dbReference>
<dbReference type="KEGG" id="mfy:HH212_19120"/>
<dbReference type="SUPFAM" id="SSF52467">
    <property type="entry name" value="DHS-like NAD/FAD-binding domain"/>
    <property type="match status" value="1"/>
</dbReference>
<evidence type="ECO:0000256" key="2">
    <source>
        <dbReference type="ARBA" id="ARBA00023052"/>
    </source>
</evidence>
<keyword evidence="8" id="KW-1185">Reference proteome</keyword>
<sequence length="595" mass="64665">MSKTVGDFVVERLVEWGVKKIFGYPGDGINGVIGALARAKGKIEFIQVRHEEMAAFMAAAHAKFTGELGVCLSTGGPGASHLVTGLYDAKLDHQPVLAIAGQAARTARGAHYQQEINLERMFSDVADFVQEASVPSQVRHLIDRSIRTALGNRSVGVLILPNDLQEEKYEDPPHAHASVTSSVGYTRPRVVPYEVDLRRAAEVLNAGKKVAILVGAGAFGATDEIIAVADRLQAGAAKALLGKAVLPDDLPWVTGSIGILGTKPSWDMMNDCDTLLMVGTAFPYVEFLPKEGKARAVQIDISPTMLGIRYATEVNLHGDSAETLRALLPLLEQKADRDFRDGIESGMRDWHKTLEERALAPANPVNPQRVVWELSPRIPHDAIVTSDSGSCANWYARDLQVRRGMMCSLSGGLASMGAAVPYAIAAKFAHPSRPVVALVGDGAMQMNNMAELITVAKYWREWKDGRWIVCVFNNQDLNQVTWEQRVMEGDPKFEASQDLPDVPYWRFAELVGLKGIFCDDPDKVGAAWAEALASDKPVVLEFKTDPEVPPLPSHITLEQAKNLTSTLLHGDPSEGSMLKGVARQVLSAILPKDKS</sequence>
<dbReference type="CDD" id="cd07039">
    <property type="entry name" value="TPP_PYR_POX"/>
    <property type="match status" value="1"/>
</dbReference>